<proteinExistence type="predicted"/>
<evidence type="ECO:0000313" key="2">
    <source>
        <dbReference type="Proteomes" id="UP000194420"/>
    </source>
</evidence>
<sequence length="153" mass="16830">MARNAHDKWEELSRGVAAFLDHAVDESGKSRRTIAAQTNINKDALRRILAGTRSATLPEALAILDASGHAPRTSLMLALAGYSQRSEDWQNSGVLEFLETFISELPSALDQALGERLLDVRPRWAKGTAHRTAGLLSDHLAQLERQDEQSFAL</sequence>
<protein>
    <submittedName>
        <fullName evidence="1">Uncharacterized protein</fullName>
    </submittedName>
</protein>
<dbReference type="RefSeq" id="WP_086438275.1">
    <property type="nucleotide sequence ID" value="NZ_FXWG01000003.1"/>
</dbReference>
<gene>
    <name evidence="1" type="ORF">SAMN06297468_2381</name>
</gene>
<dbReference type="OrthoDB" id="7447343at2"/>
<dbReference type="Proteomes" id="UP000194420">
    <property type="component" value="Unassembled WGS sequence"/>
</dbReference>
<dbReference type="AlphaFoldDB" id="A0A1Y6FG55"/>
<name>A0A1Y6FG55_9SPHN</name>
<organism evidence="1 2">
    <name type="scientific">Altererythrobacter xiamenensis</name>
    <dbReference type="NCBI Taxonomy" id="1316679"/>
    <lineage>
        <taxon>Bacteria</taxon>
        <taxon>Pseudomonadati</taxon>
        <taxon>Pseudomonadota</taxon>
        <taxon>Alphaproteobacteria</taxon>
        <taxon>Sphingomonadales</taxon>
        <taxon>Erythrobacteraceae</taxon>
        <taxon>Altererythrobacter</taxon>
    </lineage>
</organism>
<accession>A0A1Y6FG55</accession>
<evidence type="ECO:0000313" key="1">
    <source>
        <dbReference type="EMBL" id="SMQ73968.1"/>
    </source>
</evidence>
<dbReference type="EMBL" id="FXWG01000003">
    <property type="protein sequence ID" value="SMQ73968.1"/>
    <property type="molecule type" value="Genomic_DNA"/>
</dbReference>
<keyword evidence="2" id="KW-1185">Reference proteome</keyword>
<reference evidence="2" key="1">
    <citation type="submission" date="2017-04" db="EMBL/GenBank/DDBJ databases">
        <authorList>
            <person name="Varghese N."/>
            <person name="Submissions S."/>
        </authorList>
    </citation>
    <scope>NUCLEOTIDE SEQUENCE [LARGE SCALE GENOMIC DNA]</scope>
</reference>